<feature type="compositionally biased region" description="Low complexity" evidence="1">
    <location>
        <begin position="304"/>
        <end position="317"/>
    </location>
</feature>
<dbReference type="SMART" id="SM00271">
    <property type="entry name" value="DnaJ"/>
    <property type="match status" value="1"/>
</dbReference>
<name>A0A445D042_ARAHY</name>
<dbReference type="Proteomes" id="UP000289738">
    <property type="component" value="Chromosome A05"/>
</dbReference>
<protein>
    <recommendedName>
        <fullName evidence="2">J domain-containing protein</fullName>
    </recommendedName>
</protein>
<dbReference type="SUPFAM" id="SSF46565">
    <property type="entry name" value="Chaperone J-domain"/>
    <property type="match status" value="1"/>
</dbReference>
<keyword evidence="4" id="KW-1185">Reference proteome</keyword>
<evidence type="ECO:0000259" key="2">
    <source>
        <dbReference type="PROSITE" id="PS50076"/>
    </source>
</evidence>
<dbReference type="Pfam" id="PF11926">
    <property type="entry name" value="DUF3444"/>
    <property type="match status" value="2"/>
</dbReference>
<feature type="region of interest" description="Disordered" evidence="1">
    <location>
        <begin position="364"/>
        <end position="469"/>
    </location>
</feature>
<evidence type="ECO:0000313" key="3">
    <source>
        <dbReference type="EMBL" id="RYR56521.1"/>
    </source>
</evidence>
<dbReference type="PROSITE" id="PS50076">
    <property type="entry name" value="DNAJ_2"/>
    <property type="match status" value="1"/>
</dbReference>
<dbReference type="PANTHER" id="PTHR45089:SF18">
    <property type="entry name" value="DNAJ HEAT SHOCK AMINO-TERMINAL DOMAIN PROTEIN"/>
    <property type="match status" value="1"/>
</dbReference>
<feature type="compositionally biased region" description="Polar residues" evidence="1">
    <location>
        <begin position="274"/>
        <end position="303"/>
    </location>
</feature>
<dbReference type="PRINTS" id="PR00625">
    <property type="entry name" value="JDOMAIN"/>
</dbReference>
<dbReference type="Gene3D" id="1.10.287.110">
    <property type="entry name" value="DnaJ domain"/>
    <property type="match status" value="1"/>
</dbReference>
<evidence type="ECO:0000256" key="1">
    <source>
        <dbReference type="SAM" id="MobiDB-lite"/>
    </source>
</evidence>
<feature type="domain" description="J" evidence="2">
    <location>
        <begin position="204"/>
        <end position="268"/>
    </location>
</feature>
<dbReference type="AlphaFoldDB" id="A0A445D042"/>
<feature type="compositionally biased region" description="Basic and acidic residues" evidence="1">
    <location>
        <begin position="372"/>
        <end position="394"/>
    </location>
</feature>
<dbReference type="Pfam" id="PF23551">
    <property type="entry name" value="Zn_ribbon_20"/>
    <property type="match status" value="1"/>
</dbReference>
<dbReference type="STRING" id="3818.A0A445D042"/>
<accession>A0A445D042</accession>
<dbReference type="EMBL" id="SDMP01000005">
    <property type="protein sequence ID" value="RYR56521.1"/>
    <property type="molecule type" value="Genomic_DNA"/>
</dbReference>
<feature type="compositionally biased region" description="Basic and acidic residues" evidence="1">
    <location>
        <begin position="401"/>
        <end position="414"/>
    </location>
</feature>
<reference evidence="3 4" key="1">
    <citation type="submission" date="2019-01" db="EMBL/GenBank/DDBJ databases">
        <title>Sequencing of cultivated peanut Arachis hypogaea provides insights into genome evolution and oil improvement.</title>
        <authorList>
            <person name="Chen X."/>
        </authorList>
    </citation>
    <scope>NUCLEOTIDE SEQUENCE [LARGE SCALE GENOMIC DNA]</scope>
    <source>
        <strain evidence="4">cv. Fuhuasheng</strain>
        <tissue evidence="3">Leaves</tissue>
    </source>
</reference>
<dbReference type="PANTHER" id="PTHR45089">
    <property type="entry name" value="DNAJ HEAT SHOCK AMINO-TERMINAL DOMAIN PROTEIN-RELATED"/>
    <property type="match status" value="1"/>
</dbReference>
<dbReference type="Pfam" id="PF00226">
    <property type="entry name" value="DnaJ"/>
    <property type="match status" value="1"/>
</dbReference>
<dbReference type="InterPro" id="IPR001623">
    <property type="entry name" value="DnaJ_domain"/>
</dbReference>
<evidence type="ECO:0000313" key="4">
    <source>
        <dbReference type="Proteomes" id="UP000289738"/>
    </source>
</evidence>
<dbReference type="CDD" id="cd06257">
    <property type="entry name" value="DnaJ"/>
    <property type="match status" value="1"/>
</dbReference>
<feature type="compositionally biased region" description="Basic and acidic residues" evidence="1">
    <location>
        <begin position="455"/>
        <end position="465"/>
    </location>
</feature>
<comment type="caution">
    <text evidence="3">The sequence shown here is derived from an EMBL/GenBank/DDBJ whole genome shotgun (WGS) entry which is preliminary data.</text>
</comment>
<proteinExistence type="predicted"/>
<feature type="region of interest" description="Disordered" evidence="1">
    <location>
        <begin position="265"/>
        <end position="323"/>
    </location>
</feature>
<dbReference type="InterPro" id="IPR036869">
    <property type="entry name" value="J_dom_sf"/>
</dbReference>
<dbReference type="InterPro" id="IPR056988">
    <property type="entry name" value="Zn_ribbon_pln"/>
</dbReference>
<dbReference type="InterPro" id="IPR024593">
    <property type="entry name" value="DUF3444"/>
</dbReference>
<organism evidence="3 4">
    <name type="scientific">Arachis hypogaea</name>
    <name type="common">Peanut</name>
    <dbReference type="NCBI Taxonomy" id="3818"/>
    <lineage>
        <taxon>Eukaryota</taxon>
        <taxon>Viridiplantae</taxon>
        <taxon>Streptophyta</taxon>
        <taxon>Embryophyta</taxon>
        <taxon>Tracheophyta</taxon>
        <taxon>Spermatophyta</taxon>
        <taxon>Magnoliopsida</taxon>
        <taxon>eudicotyledons</taxon>
        <taxon>Gunneridae</taxon>
        <taxon>Pentapetalae</taxon>
        <taxon>rosids</taxon>
        <taxon>fabids</taxon>
        <taxon>Fabales</taxon>
        <taxon>Fabaceae</taxon>
        <taxon>Papilionoideae</taxon>
        <taxon>50 kb inversion clade</taxon>
        <taxon>dalbergioids sensu lato</taxon>
        <taxon>Dalbergieae</taxon>
        <taxon>Pterocarpus clade</taxon>
        <taxon>Arachis</taxon>
    </lineage>
</organism>
<feature type="compositionally biased region" description="Basic and acidic residues" evidence="1">
    <location>
        <begin position="430"/>
        <end position="447"/>
    </location>
</feature>
<sequence>MSFRDSCVGFGGFDLWRWLEDRSSNSSLMSLRFGKVWDYRIDLDLQKAEIWIIKLKTAPIRDSKIEFETIQARTNPISLTHEHRRFLFYSEKRTAKKSLPYPPSPPKLHLPLLFGLLRSASALLLPLPPQGFNLVLPMDCNKEEAMRAKDIAQMKMKNRDFTGARKFALKAQKLYPHLENLAQMISVCDVHCSAEQKLFGNEMDWYGILQLEQTASDETIKKHYRKFALLLHPDKNNFVGAEAAFKLIGEAQRVLLDKDKRYQHDMKRGVPVNKTASSCHNQQKAYTNSNSSVKTNVRHNFTNSSHRQQQSRQTAQQGPNNSRQTFWTSCPFCKVKYQYYKEVLNKSLRCQNCHKPFIAFNVDKQRTSRANDSSRPESGQHKDDQHHGTSKEGPRAQGNLHSERSNTETFEKKGSANVSGKTNGNKKRKQMEESSESHSEIHDEVRGKQAAGGSKEMDENSEHSYPDLTSKAKYHPNVYLYPDAEFNDFDMFKRKGCFVAGQIWAIYDTADGMPRFYALIRNVLSPGFKIKIMWFEPHPDDNDEINWVNEDLPVACGKYKPGRTDITEDHLMFSYMVSFENICGNTFKVYPRKGEIWALYKNWDIKWYMDVESHQQYEFELVEILSDYADSVGLFVAYLFKLKGFVSLFCRSMKASNCPLQIPPAELYRFSHRVPSFKMNGEKGVNVPKGTYELDPACLPMNIEEIDAPEGLDMEIGHSSYGSENTTPLMTSEDVSAGKVNLERINLMKETKDSVNYSVNPRAPIASTSEAIEVPESLLFDFEAGRSFEKFHVGQIWAFYSDEDGLPKYYGQIIKIKTSPDVELNVTWLTCCWLPEITIRWEDEDMLISCGRFKINHTVQQSVYSNTSSISHLVHADPVGEGEYYAIFPSKGEVWAIYKTWSSKIKCSDLKNCVYDIVEVLGGNDLWTEVRVLELVSGFSSVFRSQSTVELRIPREELLRLSHQIPAFKLTEEHGNLRGFWQVDPGALPSHFSSK</sequence>
<gene>
    <name evidence="3" type="ORF">Ahy_A05g022223</name>
</gene>